<keyword evidence="1" id="KW-0472">Membrane</keyword>
<evidence type="ECO:0000313" key="3">
    <source>
        <dbReference type="Proteomes" id="UP001523262"/>
    </source>
</evidence>
<proteinExistence type="predicted"/>
<dbReference type="EMBL" id="JAMQCR010000001">
    <property type="protein sequence ID" value="MCM2532267.1"/>
    <property type="molecule type" value="Genomic_DNA"/>
</dbReference>
<keyword evidence="1" id="KW-1133">Transmembrane helix</keyword>
<protein>
    <submittedName>
        <fullName evidence="2">Uncharacterized protein</fullName>
    </submittedName>
</protein>
<comment type="caution">
    <text evidence="2">The sequence shown here is derived from an EMBL/GenBank/DDBJ whole genome shotgun (WGS) entry which is preliminary data.</text>
</comment>
<organism evidence="2 3">
    <name type="scientific">Neobacillus pocheonensis</name>
    <dbReference type="NCBI Taxonomy" id="363869"/>
    <lineage>
        <taxon>Bacteria</taxon>
        <taxon>Bacillati</taxon>
        <taxon>Bacillota</taxon>
        <taxon>Bacilli</taxon>
        <taxon>Bacillales</taxon>
        <taxon>Bacillaceae</taxon>
        <taxon>Neobacillus</taxon>
    </lineage>
</organism>
<evidence type="ECO:0000313" key="2">
    <source>
        <dbReference type="EMBL" id="MCM2532267.1"/>
    </source>
</evidence>
<evidence type="ECO:0000256" key="1">
    <source>
        <dbReference type="SAM" id="Phobius"/>
    </source>
</evidence>
<feature type="transmembrane region" description="Helical" evidence="1">
    <location>
        <begin position="6"/>
        <end position="22"/>
    </location>
</feature>
<gene>
    <name evidence="2" type="ORF">NDK43_07490</name>
</gene>
<keyword evidence="1" id="KW-0812">Transmembrane</keyword>
<sequence length="79" mass="9772">MKWLWYYLLFHICFLLVFWFYSKHKDKRYKTNNSTHLEDFEPTQEVSIDPVSKILKRVYVNPNTGERKYIEEKGEDSYD</sequence>
<accession>A0ABT0WB79</accession>
<name>A0ABT0WB79_9BACI</name>
<keyword evidence="3" id="KW-1185">Reference proteome</keyword>
<dbReference type="Proteomes" id="UP001523262">
    <property type="component" value="Unassembled WGS sequence"/>
</dbReference>
<reference evidence="2 3" key="1">
    <citation type="submission" date="2022-06" db="EMBL/GenBank/DDBJ databases">
        <authorList>
            <person name="Jeon C.O."/>
        </authorList>
    </citation>
    <scope>NUCLEOTIDE SEQUENCE [LARGE SCALE GENOMIC DNA]</scope>
    <source>
        <strain evidence="2 3">KCTC 13943</strain>
    </source>
</reference>